<evidence type="ECO:0000313" key="1">
    <source>
        <dbReference type="EMBL" id="GAU40151.1"/>
    </source>
</evidence>
<evidence type="ECO:0000313" key="2">
    <source>
        <dbReference type="Proteomes" id="UP000242715"/>
    </source>
</evidence>
<gene>
    <name evidence="1" type="ORF">TSUD_163210</name>
</gene>
<dbReference type="EMBL" id="DF973791">
    <property type="protein sequence ID" value="GAU40151.1"/>
    <property type="molecule type" value="Genomic_DNA"/>
</dbReference>
<sequence length="69" mass="8081">MQLQGAMEEGPNQIRGVAKDTWRKKKEKDWYIQGAHNLPGTLPYHNWLSFRISKKCKIYEHLTDALLVV</sequence>
<keyword evidence="2" id="KW-1185">Reference proteome</keyword>
<protein>
    <submittedName>
        <fullName evidence="1">Uncharacterized protein</fullName>
    </submittedName>
</protein>
<accession>A0A2Z6N8X8</accession>
<organism evidence="1 2">
    <name type="scientific">Trifolium subterraneum</name>
    <name type="common">Subterranean clover</name>
    <dbReference type="NCBI Taxonomy" id="3900"/>
    <lineage>
        <taxon>Eukaryota</taxon>
        <taxon>Viridiplantae</taxon>
        <taxon>Streptophyta</taxon>
        <taxon>Embryophyta</taxon>
        <taxon>Tracheophyta</taxon>
        <taxon>Spermatophyta</taxon>
        <taxon>Magnoliopsida</taxon>
        <taxon>eudicotyledons</taxon>
        <taxon>Gunneridae</taxon>
        <taxon>Pentapetalae</taxon>
        <taxon>rosids</taxon>
        <taxon>fabids</taxon>
        <taxon>Fabales</taxon>
        <taxon>Fabaceae</taxon>
        <taxon>Papilionoideae</taxon>
        <taxon>50 kb inversion clade</taxon>
        <taxon>NPAAA clade</taxon>
        <taxon>Hologalegina</taxon>
        <taxon>IRL clade</taxon>
        <taxon>Trifolieae</taxon>
        <taxon>Trifolium</taxon>
    </lineage>
</organism>
<reference evidence="2" key="1">
    <citation type="journal article" date="2017" name="Front. Plant Sci.">
        <title>Climate Clever Clovers: New Paradigm to Reduce the Environmental Footprint of Ruminants by Breeding Low Methanogenic Forages Utilizing Haplotype Variation.</title>
        <authorList>
            <person name="Kaur P."/>
            <person name="Appels R."/>
            <person name="Bayer P.E."/>
            <person name="Keeble-Gagnere G."/>
            <person name="Wang J."/>
            <person name="Hirakawa H."/>
            <person name="Shirasawa K."/>
            <person name="Vercoe P."/>
            <person name="Stefanova K."/>
            <person name="Durmic Z."/>
            <person name="Nichols P."/>
            <person name="Revell C."/>
            <person name="Isobe S.N."/>
            <person name="Edwards D."/>
            <person name="Erskine W."/>
        </authorList>
    </citation>
    <scope>NUCLEOTIDE SEQUENCE [LARGE SCALE GENOMIC DNA]</scope>
    <source>
        <strain evidence="2">cv. Daliak</strain>
    </source>
</reference>
<dbReference type="Proteomes" id="UP000242715">
    <property type="component" value="Unassembled WGS sequence"/>
</dbReference>
<proteinExistence type="predicted"/>
<name>A0A2Z6N8X8_TRISU</name>
<dbReference type="AlphaFoldDB" id="A0A2Z6N8X8"/>